<evidence type="ECO:0000313" key="2">
    <source>
        <dbReference type="EMBL" id="TVZ05436.1"/>
    </source>
</evidence>
<dbReference type="Pfam" id="PF20248">
    <property type="entry name" value="DUF6603"/>
    <property type="match status" value="1"/>
</dbReference>
<comment type="caution">
    <text evidence="2">The sequence shown here is derived from an EMBL/GenBank/DDBJ whole genome shotgun (WGS) entry which is preliminary data.</text>
</comment>
<protein>
    <recommendedName>
        <fullName evidence="1">DUF6603 domain-containing protein</fullName>
    </recommendedName>
</protein>
<reference evidence="2 3" key="1">
    <citation type="submission" date="2018-11" db="EMBL/GenBank/DDBJ databases">
        <title>Trebonia kvetii gen.nov., sp.nov., a novel acidophilic actinobacterium, and proposal of the new actinobacterial family Treboniaceae fam. nov.</title>
        <authorList>
            <person name="Rapoport D."/>
            <person name="Sagova-Mareckova M."/>
            <person name="Sedlacek I."/>
            <person name="Provaznik J."/>
            <person name="Kralova S."/>
            <person name="Pavlinic D."/>
            <person name="Benes V."/>
            <person name="Kopecky J."/>
        </authorList>
    </citation>
    <scope>NUCLEOTIDE SEQUENCE [LARGE SCALE GENOMIC DNA]</scope>
    <source>
        <strain evidence="2 3">15Tr583</strain>
    </source>
</reference>
<dbReference type="OrthoDB" id="535891at2"/>
<dbReference type="Proteomes" id="UP000460272">
    <property type="component" value="Unassembled WGS sequence"/>
</dbReference>
<gene>
    <name evidence="2" type="ORF">EAS64_12875</name>
</gene>
<dbReference type="RefSeq" id="WP_145853138.1">
    <property type="nucleotide sequence ID" value="NZ_RPFW01000002.1"/>
</dbReference>
<dbReference type="InterPro" id="IPR046538">
    <property type="entry name" value="DUF6603"/>
</dbReference>
<proteinExistence type="predicted"/>
<dbReference type="EMBL" id="RPFW01000002">
    <property type="protein sequence ID" value="TVZ05436.1"/>
    <property type="molecule type" value="Genomic_DNA"/>
</dbReference>
<sequence>MDFLTELNTGLLHALEQFAIAFERPGEFNRLMRRVGWATSVDDASLAILAATFSSAISPFENLENIIGQLEDGTGDTVELAGELLTGLGQILTQIRGWIENPPPALPPPLDDPDFWNESAVELVDTLLSDFLAARRPLLQALLLLIGFIDITPATPAGPNRLPYQQTTVHWDRLTQLASDPEGLVRSVYGWGSADFDVARFLDVTWRIIRGTRVAARIEPLNPTLAGRYYDPSNPALPSLGQLAIPLVSSANADWSDYAEFGVLLFPIPPKGQPGSAPTGFAITPLASGAAVADMPPGDSPFTLSISGSFQASDVFAAEIRPGGVDLTVNSGPAQIDASLAISGQPATPWILFGDPGGTRLEVTGLAAGIEVKGSSGGVEVIVSGGATGEAADGTDGATLYLDFGSGDGFLQQMLGGATQQVSVSGTIKWSSQAGLSLSGQAKLQATIPLHVTLAGVLELDQLDIGFAVSGSAAALVIAISGGLTLGPIQATVQRVGIELDLTPVPPNGPPGNLDKLDLGFGFKPPDGLGLQLDMGVVSGGGFISFDPDKGQYAGILDVTIADVVAVKVIGVLDTRLPDGSDGFSLLLIITFDLPPIQLGFGFTLNGVGGLGGVNRAMAQDALRAGLRAHTLDSILFPPDPVANAPQIISDIESFFPPQQGRYLFGPMLSVGWGTPTLIDFEVGVILEVPDPVRIAILGEINVAIPDPDLALISIHVDVLGLIDFGLEKLSIDGTMFDSYLLEFQLAGDMALRFGWGGNPNFLFSLGGFNPKFTPPPDVPQLQRMSVSIGDGDNPRLSSNSYLAVTSNTLQFGANVDAYASAGGFAVHGFIGFDALFIFSPFSFEIDFSAGFDISYDGDSLAGIQLNASLSGPRPWHLHGDASFDILFFSVSASIDLTWGDSTPATLPSTPVLPPLAAALGNPANWSVALPPQASLPVTLRTSQPPAQALLAHPMGALTVRETVVPLDITVTQFNGAAPADGSEFEITAVTLNGGAVDYAAHTEQFAIAQFTTMSDADKLSAPSYEPFDAGVAIGAQPIAGGHDSARTVTYEERYIDDYAQQSRFGSIYTMPAGVHLALSGNGAGARSPVADSGLRKFATPGLDTPIVVGPATYTIASTTDLTARADILAAATTRYQAVSAMQAYLAAHPEEQGAVQVIAAHEVAP</sequence>
<keyword evidence="3" id="KW-1185">Reference proteome</keyword>
<feature type="domain" description="DUF6603" evidence="1">
    <location>
        <begin position="455"/>
        <end position="1017"/>
    </location>
</feature>
<name>A0A6P2C4Y8_9ACTN</name>
<evidence type="ECO:0000313" key="3">
    <source>
        <dbReference type="Proteomes" id="UP000460272"/>
    </source>
</evidence>
<organism evidence="2 3">
    <name type="scientific">Trebonia kvetii</name>
    <dbReference type="NCBI Taxonomy" id="2480626"/>
    <lineage>
        <taxon>Bacteria</taxon>
        <taxon>Bacillati</taxon>
        <taxon>Actinomycetota</taxon>
        <taxon>Actinomycetes</taxon>
        <taxon>Streptosporangiales</taxon>
        <taxon>Treboniaceae</taxon>
        <taxon>Trebonia</taxon>
    </lineage>
</organism>
<dbReference type="AlphaFoldDB" id="A0A6P2C4Y8"/>
<accession>A0A6P2C4Y8</accession>
<evidence type="ECO:0000259" key="1">
    <source>
        <dbReference type="Pfam" id="PF20248"/>
    </source>
</evidence>